<proteinExistence type="predicted"/>
<dbReference type="SUPFAM" id="SSF48225">
    <property type="entry name" value="Seven-hairpin glycosidases"/>
    <property type="match status" value="1"/>
</dbReference>
<accession>A0A9P7UVK8</accession>
<name>A0A9P7UVK8_9AGAR</name>
<dbReference type="InterPro" id="IPR036026">
    <property type="entry name" value="Seven-hairpin_glycosidases"/>
</dbReference>
<dbReference type="Proteomes" id="UP001049176">
    <property type="component" value="Chromosome 4"/>
</dbReference>
<reference evidence="1" key="1">
    <citation type="journal article" date="2021" name="Genome Biol. Evol.">
        <title>The assembled and annotated genome of the fairy-ring fungus Marasmius oreades.</title>
        <authorList>
            <person name="Hiltunen M."/>
            <person name="Ament-Velasquez S.L."/>
            <person name="Johannesson H."/>
        </authorList>
    </citation>
    <scope>NUCLEOTIDE SEQUENCE</scope>
    <source>
        <strain evidence="1">03SP1</strain>
    </source>
</reference>
<dbReference type="InterPro" id="IPR012341">
    <property type="entry name" value="6hp_glycosidase-like_sf"/>
</dbReference>
<dbReference type="EMBL" id="CM032184">
    <property type="protein sequence ID" value="KAG7093469.1"/>
    <property type="molecule type" value="Genomic_DNA"/>
</dbReference>
<dbReference type="OrthoDB" id="8118055at2759"/>
<protein>
    <submittedName>
        <fullName evidence="1">Uncharacterized protein</fullName>
    </submittedName>
</protein>
<dbReference type="KEGG" id="more:E1B28_007145"/>
<dbReference type="Gene3D" id="1.50.10.10">
    <property type="match status" value="1"/>
</dbReference>
<comment type="caution">
    <text evidence="1">The sequence shown here is derived from an EMBL/GenBank/DDBJ whole genome shotgun (WGS) entry which is preliminary data.</text>
</comment>
<dbReference type="GO" id="GO:0005975">
    <property type="term" value="P:carbohydrate metabolic process"/>
    <property type="evidence" value="ECO:0007669"/>
    <property type="project" value="InterPro"/>
</dbReference>
<dbReference type="AlphaFoldDB" id="A0A9P7UVK8"/>
<dbReference type="GO" id="GO:0005509">
    <property type="term" value="F:calcium ion binding"/>
    <property type="evidence" value="ECO:0007669"/>
    <property type="project" value="InterPro"/>
</dbReference>
<evidence type="ECO:0000313" key="2">
    <source>
        <dbReference type="Proteomes" id="UP001049176"/>
    </source>
</evidence>
<dbReference type="GeneID" id="66076221"/>
<dbReference type="RefSeq" id="XP_043009939.1">
    <property type="nucleotide sequence ID" value="XM_043151859.1"/>
</dbReference>
<organism evidence="1 2">
    <name type="scientific">Marasmius oreades</name>
    <name type="common">fairy-ring Marasmius</name>
    <dbReference type="NCBI Taxonomy" id="181124"/>
    <lineage>
        <taxon>Eukaryota</taxon>
        <taxon>Fungi</taxon>
        <taxon>Dikarya</taxon>
        <taxon>Basidiomycota</taxon>
        <taxon>Agaricomycotina</taxon>
        <taxon>Agaricomycetes</taxon>
        <taxon>Agaricomycetidae</taxon>
        <taxon>Agaricales</taxon>
        <taxon>Marasmiineae</taxon>
        <taxon>Marasmiaceae</taxon>
        <taxon>Marasmius</taxon>
    </lineage>
</organism>
<evidence type="ECO:0000313" key="1">
    <source>
        <dbReference type="EMBL" id="KAG7093469.1"/>
    </source>
</evidence>
<keyword evidence="2" id="KW-1185">Reference proteome</keyword>
<dbReference type="GO" id="GO:0004571">
    <property type="term" value="F:mannosyl-oligosaccharide 1,2-alpha-mannosidase activity"/>
    <property type="evidence" value="ECO:0007669"/>
    <property type="project" value="InterPro"/>
</dbReference>
<sequence>MDIPSDIKHFPSANGTSAPNLLVTDFPKQQAVVAAFKHAWGAHERKAMGSDEFEPHSGVGSRWMEGMVTHPSMLWIRCIS</sequence>
<gene>
    <name evidence="1" type="ORF">E1B28_007145</name>
</gene>
<dbReference type="GO" id="GO:0016020">
    <property type="term" value="C:membrane"/>
    <property type="evidence" value="ECO:0007669"/>
    <property type="project" value="InterPro"/>
</dbReference>